<name>L2FPD0_COLFN</name>
<evidence type="ECO:0000313" key="3">
    <source>
        <dbReference type="Proteomes" id="UP000011096"/>
    </source>
</evidence>
<organism evidence="1">
    <name type="scientific">Colletotrichum fructicola (strain Nara gc5)</name>
    <name type="common">Anthracnose fungus</name>
    <name type="synonym">Colletotrichum gloeosporioides (strain Nara gc5)</name>
    <dbReference type="NCBI Taxonomy" id="1213859"/>
    <lineage>
        <taxon>Eukaryota</taxon>
        <taxon>Fungi</taxon>
        <taxon>Dikarya</taxon>
        <taxon>Ascomycota</taxon>
        <taxon>Pezizomycotina</taxon>
        <taxon>Sordariomycetes</taxon>
        <taxon>Hypocreomycetidae</taxon>
        <taxon>Glomerellales</taxon>
        <taxon>Glomerellaceae</taxon>
        <taxon>Colletotrichum</taxon>
        <taxon>Colletotrichum gloeosporioides species complex</taxon>
    </lineage>
</organism>
<accession>L2FPD0</accession>
<reference evidence="1" key="1">
    <citation type="submission" date="2012-08" db="EMBL/GenBank/DDBJ databases">
        <title>Genome analysis of Colletotrichum orbiculare and Colletotrichum fructicola.</title>
        <authorList>
            <person name="Gan P.H.P."/>
            <person name="Ikeda K."/>
            <person name="Irieda H."/>
            <person name="Narusaka M."/>
            <person name="O'Connell R.J."/>
            <person name="Narusaka Y."/>
            <person name="Takano Y."/>
            <person name="Kubo Y."/>
            <person name="Shirasu K."/>
        </authorList>
    </citation>
    <scope>NUCLEOTIDE SEQUENCE</scope>
    <source>
        <strain evidence="1">Nara gc5</strain>
    </source>
</reference>
<dbReference type="OrthoDB" id="4789820at2759"/>
<evidence type="ECO:0000313" key="2">
    <source>
        <dbReference type="EMBL" id="KAF4480869.1"/>
    </source>
</evidence>
<reference evidence="2 3" key="2">
    <citation type="submission" date="2012-08" db="EMBL/GenBank/DDBJ databases">
        <authorList>
            <person name="Gan P.H.P."/>
            <person name="Ikeda K."/>
            <person name="Irieda H."/>
            <person name="Narusaka M."/>
            <person name="O'Connell R.J."/>
            <person name="Narusaka Y."/>
            <person name="Takano Y."/>
            <person name="Kubo Y."/>
            <person name="Shirasu K."/>
        </authorList>
    </citation>
    <scope>NUCLEOTIDE SEQUENCE [LARGE SCALE GENOMIC DNA]</scope>
    <source>
        <strain evidence="2 3">Nara gc5</strain>
    </source>
</reference>
<keyword evidence="3" id="KW-1185">Reference proteome</keyword>
<sequence length="176" mass="20434">MDHRIVQDPRIEQPFAVSLKRQVDFSNGFSLPKFTRACVYFSRLAGRNPNDLIPIHPVIQRRFSIDLNDVIAQPVVHVPADALEIGVRFRRSFHPGIRDYSRMRAKDNGLRLYMFKLNHSADTPYGPAEVFADFYPDGPPVTFFVRKDAGTYMLPGFKCHSDYVDYGVRVQNVWWW</sequence>
<protein>
    <submittedName>
        <fullName evidence="1">Uncharacterized protein</fullName>
    </submittedName>
</protein>
<dbReference type="HOGENOM" id="CLU_1677741_0_0_1"/>
<dbReference type="InParanoid" id="L2FPD0"/>
<dbReference type="Proteomes" id="UP000011096">
    <property type="component" value="Unassembled WGS sequence"/>
</dbReference>
<dbReference type="EMBL" id="ANPB02000006">
    <property type="protein sequence ID" value="KAF4480869.1"/>
    <property type="molecule type" value="Genomic_DNA"/>
</dbReference>
<dbReference type="AlphaFoldDB" id="L2FPD0"/>
<reference evidence="2 3" key="3">
    <citation type="submission" date="2020-04" db="EMBL/GenBank/DDBJ databases">
        <title>Genome sequencing and assembly of multiple isolates from the Colletotrichum gloeosporioides species complex.</title>
        <authorList>
            <person name="Gan P."/>
            <person name="Shirasu K."/>
        </authorList>
    </citation>
    <scope>NUCLEOTIDE SEQUENCE [LARGE SCALE GENOMIC DNA]</scope>
    <source>
        <strain evidence="2 3">Nara gc5</strain>
    </source>
</reference>
<gene>
    <name evidence="1" type="ORF">CGGC5_11262</name>
    <name evidence="2" type="ORF">CGGC5_v010946</name>
</gene>
<evidence type="ECO:0000313" key="1">
    <source>
        <dbReference type="EMBL" id="ELA28025.1"/>
    </source>
</evidence>
<proteinExistence type="predicted"/>
<dbReference type="EMBL" id="KB020955">
    <property type="protein sequence ID" value="ELA28025.1"/>
    <property type="molecule type" value="Genomic_DNA"/>
</dbReference>